<dbReference type="EMBL" id="LT906435">
    <property type="protein sequence ID" value="SNU85820.1"/>
    <property type="molecule type" value="Genomic_DNA"/>
</dbReference>
<reference evidence="9 10" key="1">
    <citation type="submission" date="2017-06" db="EMBL/GenBank/DDBJ databases">
        <authorList>
            <consortium name="Pathogen Informatics"/>
        </authorList>
    </citation>
    <scope>NUCLEOTIDE SEQUENCE [LARGE SCALE GENOMIC DNA]</scope>
    <source>
        <strain evidence="9 10">NCTC13161</strain>
    </source>
</reference>
<dbReference type="NCBIfam" id="TIGR00080">
    <property type="entry name" value="pimt"/>
    <property type="match status" value="1"/>
</dbReference>
<keyword evidence="4 7" id="KW-0489">Methyltransferase</keyword>
<dbReference type="Pfam" id="PF01135">
    <property type="entry name" value="PCMT"/>
    <property type="match status" value="1"/>
</dbReference>
<feature type="compositionally biased region" description="Polar residues" evidence="8">
    <location>
        <begin position="44"/>
        <end position="67"/>
    </location>
</feature>
<evidence type="ECO:0000256" key="4">
    <source>
        <dbReference type="ARBA" id="ARBA00022603"/>
    </source>
</evidence>
<keyword evidence="10" id="KW-1185">Reference proteome</keyword>
<organism evidence="9 10">
    <name type="scientific">Pandoraea sputorum</name>
    <dbReference type="NCBI Taxonomy" id="93222"/>
    <lineage>
        <taxon>Bacteria</taxon>
        <taxon>Pseudomonadati</taxon>
        <taxon>Pseudomonadota</taxon>
        <taxon>Betaproteobacteria</taxon>
        <taxon>Burkholderiales</taxon>
        <taxon>Burkholderiaceae</taxon>
        <taxon>Pandoraea</taxon>
    </lineage>
</organism>
<feature type="compositionally biased region" description="Low complexity" evidence="8">
    <location>
        <begin position="98"/>
        <end position="112"/>
    </location>
</feature>
<dbReference type="InterPro" id="IPR000682">
    <property type="entry name" value="PCMT"/>
</dbReference>
<evidence type="ECO:0000256" key="3">
    <source>
        <dbReference type="ARBA" id="ARBA00022490"/>
    </source>
</evidence>
<feature type="compositionally biased region" description="Low complexity" evidence="8">
    <location>
        <begin position="31"/>
        <end position="41"/>
    </location>
</feature>
<evidence type="ECO:0000256" key="5">
    <source>
        <dbReference type="ARBA" id="ARBA00022679"/>
    </source>
</evidence>
<dbReference type="NCBIfam" id="NF001453">
    <property type="entry name" value="PRK00312.1"/>
    <property type="match status" value="1"/>
</dbReference>
<accession>A0A239SK76</accession>
<comment type="subcellular location">
    <subcellularLocation>
        <location evidence="1 7">Cytoplasm</location>
    </subcellularLocation>
</comment>
<dbReference type="InterPro" id="IPR029063">
    <property type="entry name" value="SAM-dependent_MTases_sf"/>
</dbReference>
<evidence type="ECO:0000256" key="6">
    <source>
        <dbReference type="ARBA" id="ARBA00022691"/>
    </source>
</evidence>
<gene>
    <name evidence="9" type="primary">pcm_1</name>
    <name evidence="7" type="synonym">pcm</name>
    <name evidence="9" type="ORF">SAMEA4530655_02890</name>
</gene>
<keyword evidence="5 7" id="KW-0808">Transferase</keyword>
<dbReference type="STRING" id="93222.NA29_18610"/>
<dbReference type="PANTHER" id="PTHR11579">
    <property type="entry name" value="PROTEIN-L-ISOASPARTATE O-METHYLTRANSFERASE"/>
    <property type="match status" value="1"/>
</dbReference>
<dbReference type="GO" id="GO:0004719">
    <property type="term" value="F:protein-L-isoaspartate (D-aspartate) O-methyltransferase activity"/>
    <property type="evidence" value="ECO:0007669"/>
    <property type="project" value="UniProtKB-UniRule"/>
</dbReference>
<dbReference type="Gene3D" id="3.40.50.150">
    <property type="entry name" value="Vaccinia Virus protein VP39"/>
    <property type="match status" value="1"/>
</dbReference>
<keyword evidence="6 7" id="KW-0949">S-adenosyl-L-methionine</keyword>
<dbReference type="GO" id="GO:0005737">
    <property type="term" value="C:cytoplasm"/>
    <property type="evidence" value="ECO:0007669"/>
    <property type="project" value="UniProtKB-SubCell"/>
</dbReference>
<comment type="function">
    <text evidence="7">Catalyzes the methyl esterification of L-isoaspartyl residues in peptides and proteins that result from spontaneous decomposition of normal L-aspartyl and L-asparaginyl residues. It plays a role in the repair and/or degradation of damaged proteins.</text>
</comment>
<evidence type="ECO:0000256" key="8">
    <source>
        <dbReference type="SAM" id="MobiDB-lite"/>
    </source>
</evidence>
<evidence type="ECO:0000256" key="1">
    <source>
        <dbReference type="ARBA" id="ARBA00004496"/>
    </source>
</evidence>
<feature type="region of interest" description="Disordered" evidence="8">
    <location>
        <begin position="98"/>
        <end position="135"/>
    </location>
</feature>
<evidence type="ECO:0000256" key="2">
    <source>
        <dbReference type="ARBA" id="ARBA00005369"/>
    </source>
</evidence>
<protein>
    <recommendedName>
        <fullName evidence="7">Protein-L-isoaspartate O-methyltransferase</fullName>
        <ecNumber evidence="7">2.1.1.77</ecNumber>
    </recommendedName>
    <alternativeName>
        <fullName evidence="7">L-isoaspartyl protein carboxyl methyltransferase</fullName>
    </alternativeName>
    <alternativeName>
        <fullName evidence="7">Protein L-isoaspartyl methyltransferase</fullName>
    </alternativeName>
    <alternativeName>
        <fullName evidence="7">Protein-beta-aspartate methyltransferase</fullName>
        <shortName evidence="7">PIMT</shortName>
    </alternativeName>
</protein>
<dbReference type="PANTHER" id="PTHR11579:SF0">
    <property type="entry name" value="PROTEIN-L-ISOASPARTATE(D-ASPARTATE) O-METHYLTRANSFERASE"/>
    <property type="match status" value="1"/>
</dbReference>
<dbReference type="HAMAP" id="MF_00090">
    <property type="entry name" value="PIMT"/>
    <property type="match status" value="1"/>
</dbReference>
<dbReference type="Proteomes" id="UP000215126">
    <property type="component" value="Chromosome 1"/>
</dbReference>
<dbReference type="EC" id="2.1.1.77" evidence="7"/>
<name>A0A239SK76_9BURK</name>
<dbReference type="FunFam" id="3.40.50.150:FF:000010">
    <property type="entry name" value="Protein-L-isoaspartate O-methyltransferase"/>
    <property type="match status" value="1"/>
</dbReference>
<sequence>MTTPPKRFPLPLAEVMTRRQRKAPVLDKASRASPAGAPPAAMTRGTSQANQGSGKAPTGGNSNNLRVASTPMAGASARPTGAQTSHTVVPKGLARPAVAPHAQPAPHAAHASHAVKHAPKPVGKAHGAGVAQKGGAVGGVVGKATVKTMTKAATAPIGSAKPSAGVGAGAMVRTNTASVLNSPEGIGLTSERVRARMAERVAASGVKHPGVLAALATVPRHGFVDAALANQAYEDAALPIGHGQTISKPSVVGRMIELLLAGGRPLEKVLEIGTGCGYQAAVLSCVARDVYSIERVRPLHERAKANLRPLRVPNIRLHYGDGRLGLPAVAPFDGIVIAAAGLEIPDALVDQLAVGARLVAPVGGEQQILTLIERIGARQWRETQLDRVLFVPLKSGII</sequence>
<dbReference type="GO" id="GO:0032259">
    <property type="term" value="P:methylation"/>
    <property type="evidence" value="ECO:0007669"/>
    <property type="project" value="UniProtKB-KW"/>
</dbReference>
<evidence type="ECO:0000313" key="10">
    <source>
        <dbReference type="Proteomes" id="UP000215126"/>
    </source>
</evidence>
<dbReference type="CDD" id="cd02440">
    <property type="entry name" value="AdoMet_MTases"/>
    <property type="match status" value="1"/>
</dbReference>
<evidence type="ECO:0000313" key="9">
    <source>
        <dbReference type="EMBL" id="SNU85820.1"/>
    </source>
</evidence>
<dbReference type="SUPFAM" id="SSF53335">
    <property type="entry name" value="S-adenosyl-L-methionine-dependent methyltransferases"/>
    <property type="match status" value="1"/>
</dbReference>
<feature type="region of interest" description="Disordered" evidence="8">
    <location>
        <begin position="1"/>
        <end position="86"/>
    </location>
</feature>
<proteinExistence type="inferred from homology"/>
<feature type="compositionally biased region" description="Low complexity" evidence="8">
    <location>
        <begin position="120"/>
        <end position="134"/>
    </location>
</feature>
<evidence type="ECO:0000256" key="7">
    <source>
        <dbReference type="HAMAP-Rule" id="MF_00090"/>
    </source>
</evidence>
<feature type="active site" evidence="7">
    <location>
        <position position="247"/>
    </location>
</feature>
<keyword evidence="3 7" id="KW-0963">Cytoplasm</keyword>
<dbReference type="KEGG" id="pspu:NA29_18610"/>
<dbReference type="OrthoDB" id="9810066at2"/>
<dbReference type="GO" id="GO:0030091">
    <property type="term" value="P:protein repair"/>
    <property type="evidence" value="ECO:0007669"/>
    <property type="project" value="UniProtKB-UniRule"/>
</dbReference>
<dbReference type="PROSITE" id="PS01279">
    <property type="entry name" value="PCMT"/>
    <property type="match status" value="1"/>
</dbReference>
<dbReference type="AlphaFoldDB" id="A0A239SK76"/>
<comment type="similarity">
    <text evidence="2 7">Belongs to the methyltransferase superfamily. L-isoaspartyl/D-aspartyl protein methyltransferase family.</text>
</comment>
<comment type="catalytic activity">
    <reaction evidence="7">
        <text>[protein]-L-isoaspartate + S-adenosyl-L-methionine = [protein]-L-isoaspartate alpha-methyl ester + S-adenosyl-L-homocysteine</text>
        <dbReference type="Rhea" id="RHEA:12705"/>
        <dbReference type="Rhea" id="RHEA-COMP:12143"/>
        <dbReference type="Rhea" id="RHEA-COMP:12144"/>
        <dbReference type="ChEBI" id="CHEBI:57856"/>
        <dbReference type="ChEBI" id="CHEBI:59789"/>
        <dbReference type="ChEBI" id="CHEBI:90596"/>
        <dbReference type="ChEBI" id="CHEBI:90598"/>
        <dbReference type="EC" id="2.1.1.77"/>
    </reaction>
</comment>